<dbReference type="PATRIC" id="fig|883079.3.peg.580"/>
<dbReference type="HOGENOM" id="CLU_109714_0_0_5"/>
<evidence type="ECO:0000313" key="4">
    <source>
        <dbReference type="Proteomes" id="UP000001095"/>
    </source>
</evidence>
<keyword evidence="1" id="KW-0472">Membrane</keyword>
<feature type="signal peptide" evidence="2">
    <location>
        <begin position="1"/>
        <end position="19"/>
    </location>
</feature>
<keyword evidence="1" id="KW-1133">Transmembrane helix</keyword>
<proteinExistence type="predicted"/>
<dbReference type="Proteomes" id="UP000001095">
    <property type="component" value="Unassembled WGS sequence"/>
</dbReference>
<feature type="chain" id="PRO_5003919915" description="Acriflavin resistance protein" evidence="2">
    <location>
        <begin position="20"/>
        <end position="204"/>
    </location>
</feature>
<dbReference type="OrthoDB" id="8264735at2"/>
<dbReference type="AlphaFoldDB" id="K8PS94"/>
<evidence type="ECO:0008006" key="5">
    <source>
        <dbReference type="Google" id="ProtNLM"/>
    </source>
</evidence>
<keyword evidence="4" id="KW-1185">Reference proteome</keyword>
<comment type="caution">
    <text evidence="3">The sequence shown here is derived from an EMBL/GenBank/DDBJ whole genome shotgun (WGS) entry which is preliminary data.</text>
</comment>
<dbReference type="RefSeq" id="WP_002711426.1">
    <property type="nucleotide sequence ID" value="NZ_KB375281.1"/>
</dbReference>
<accession>K8PS94</accession>
<dbReference type="EMBL" id="AGWY01000002">
    <property type="protein sequence ID" value="EKS42395.1"/>
    <property type="molecule type" value="Genomic_DNA"/>
</dbReference>
<evidence type="ECO:0000313" key="3">
    <source>
        <dbReference type="EMBL" id="EKS42395.1"/>
    </source>
</evidence>
<gene>
    <name evidence="3" type="ORF">HMPREF9696_00560</name>
</gene>
<organism evidence="3 4">
    <name type="scientific">Afipia clevelandensis ATCC 49720</name>
    <dbReference type="NCBI Taxonomy" id="883079"/>
    <lineage>
        <taxon>Bacteria</taxon>
        <taxon>Pseudomonadati</taxon>
        <taxon>Pseudomonadota</taxon>
        <taxon>Alphaproteobacteria</taxon>
        <taxon>Hyphomicrobiales</taxon>
        <taxon>Nitrobacteraceae</taxon>
        <taxon>Afipia</taxon>
    </lineage>
</organism>
<keyword evidence="1" id="KW-0812">Transmembrane</keyword>
<protein>
    <recommendedName>
        <fullName evidence="5">Acriflavin resistance protein</fullName>
    </recommendedName>
</protein>
<keyword evidence="2" id="KW-0732">Signal</keyword>
<name>K8PS94_9BRAD</name>
<feature type="transmembrane region" description="Helical" evidence="1">
    <location>
        <begin position="45"/>
        <end position="65"/>
    </location>
</feature>
<reference evidence="3 4" key="1">
    <citation type="submission" date="2012-04" db="EMBL/GenBank/DDBJ databases">
        <title>The Genome Sequence of Afipia clevelandensis ATCC 49720.</title>
        <authorList>
            <consortium name="The Broad Institute Genome Sequencing Platform"/>
            <person name="Earl A."/>
            <person name="Ward D."/>
            <person name="Feldgarden M."/>
            <person name="Gevers D."/>
            <person name="Huys G."/>
            <person name="Walker B."/>
            <person name="Young S.K."/>
            <person name="Zeng Q."/>
            <person name="Gargeya S."/>
            <person name="Fitzgerald M."/>
            <person name="Haas B."/>
            <person name="Abouelleil A."/>
            <person name="Alvarado L."/>
            <person name="Arachchi H.M."/>
            <person name="Berlin A."/>
            <person name="Chapman S.B."/>
            <person name="Goldberg J."/>
            <person name="Griggs A."/>
            <person name="Gujja S."/>
            <person name="Hansen M."/>
            <person name="Howarth C."/>
            <person name="Imamovic A."/>
            <person name="Larimer J."/>
            <person name="McCowen C."/>
            <person name="Montmayeur A."/>
            <person name="Murphy C."/>
            <person name="Neiman D."/>
            <person name="Pearson M."/>
            <person name="Priest M."/>
            <person name="Roberts A."/>
            <person name="Saif S."/>
            <person name="Shea T."/>
            <person name="Sisk P."/>
            <person name="Sykes S."/>
            <person name="Wortman J."/>
            <person name="Nusbaum C."/>
            <person name="Birren B."/>
        </authorList>
    </citation>
    <scope>NUCLEOTIDE SEQUENCE [LARGE SCALE GENOMIC DNA]</scope>
    <source>
        <strain evidence="3 4">ATCC 49720</strain>
    </source>
</reference>
<evidence type="ECO:0000256" key="2">
    <source>
        <dbReference type="SAM" id="SignalP"/>
    </source>
</evidence>
<evidence type="ECO:0000256" key="1">
    <source>
        <dbReference type="SAM" id="Phobius"/>
    </source>
</evidence>
<sequence length="204" mass="21948">MLYIISIMAGVLGALTSWAAVAMIAAATGSDNLVKGEVRTFRGLALRSLAVILMTGALATGGYGLRTAVLSHLGMVAKAPAVEFEIRLPRTAAAADLKREAQVELLTDQNQTLAQIDDGLLATEDGRAVLRGSVPLKFRTSERMVVLSLPGEAQRAFKLRLPANPSPSDEFGPWHMVDRVMSKTRTDTARGIPDDTFAIRYRVL</sequence>